<evidence type="ECO:0000313" key="2">
    <source>
        <dbReference type="EMBL" id="VEL40817.1"/>
    </source>
</evidence>
<comment type="caution">
    <text evidence="2">The sequence shown here is derived from an EMBL/GenBank/DDBJ whole genome shotgun (WGS) entry which is preliminary data.</text>
</comment>
<proteinExistence type="predicted"/>
<dbReference type="AlphaFoldDB" id="A0A3S5AYF7"/>
<reference evidence="2" key="1">
    <citation type="submission" date="2018-11" db="EMBL/GenBank/DDBJ databases">
        <authorList>
            <consortium name="Pathogen Informatics"/>
        </authorList>
    </citation>
    <scope>NUCLEOTIDE SEQUENCE</scope>
</reference>
<evidence type="ECO:0000313" key="3">
    <source>
        <dbReference type="Proteomes" id="UP000784294"/>
    </source>
</evidence>
<gene>
    <name evidence="2" type="ORF">PXEA_LOCUS34257</name>
</gene>
<feature type="region of interest" description="Disordered" evidence="1">
    <location>
        <begin position="154"/>
        <end position="173"/>
    </location>
</feature>
<organism evidence="2 3">
    <name type="scientific">Protopolystoma xenopodis</name>
    <dbReference type="NCBI Taxonomy" id="117903"/>
    <lineage>
        <taxon>Eukaryota</taxon>
        <taxon>Metazoa</taxon>
        <taxon>Spiralia</taxon>
        <taxon>Lophotrochozoa</taxon>
        <taxon>Platyhelminthes</taxon>
        <taxon>Monogenea</taxon>
        <taxon>Polyopisthocotylea</taxon>
        <taxon>Polystomatidea</taxon>
        <taxon>Polystomatidae</taxon>
        <taxon>Protopolystoma</taxon>
    </lineage>
</organism>
<keyword evidence="3" id="KW-1185">Reference proteome</keyword>
<dbReference type="EMBL" id="CAAALY010266585">
    <property type="protein sequence ID" value="VEL40817.1"/>
    <property type="molecule type" value="Genomic_DNA"/>
</dbReference>
<sequence>MAVFYLRIKSGFRLSLWDNIAIIHVELTFISSGRDSKLGSTRRPAVDWLYCNIHADAVSEAIPFDSGDLPISSRNTFTRNGRSAAGARESVRLLTRRRETAEHELLLAAGRSTPKPRRQLASHCLRHSRAEKREQSETAAVKCSLRSQSRLADGRACAESESRRRWPGRLFPSPRSSLRLSVSPLVPLPTCTRTCARVCAHLLRSEESETGPHATPTAVAHFRVGHFAHQTGRIHADKVVSPWDGLQPVGHQPTNAASTQSIGPPDDTIGCRVSRLAGLFVSDTGSSGRGGAGEGKCFCLCRTARDCVQYHTPVHGPHPTTGSSPGRASSSLEPPQRPVRLGSCGEA</sequence>
<accession>A0A3S5AYF7</accession>
<feature type="compositionally biased region" description="Polar residues" evidence="1">
    <location>
        <begin position="320"/>
        <end position="333"/>
    </location>
</feature>
<evidence type="ECO:0000256" key="1">
    <source>
        <dbReference type="SAM" id="MobiDB-lite"/>
    </source>
</evidence>
<protein>
    <submittedName>
        <fullName evidence="2">Uncharacterized protein</fullName>
    </submittedName>
</protein>
<feature type="region of interest" description="Disordered" evidence="1">
    <location>
        <begin position="315"/>
        <end position="347"/>
    </location>
</feature>
<dbReference type="Proteomes" id="UP000784294">
    <property type="component" value="Unassembled WGS sequence"/>
</dbReference>
<name>A0A3S5AYF7_9PLAT</name>
<feature type="compositionally biased region" description="Basic and acidic residues" evidence="1">
    <location>
        <begin position="154"/>
        <end position="164"/>
    </location>
</feature>